<dbReference type="PANTHER" id="PTHR43386">
    <property type="entry name" value="OLIGOPEPTIDE TRANSPORT SYSTEM PERMEASE PROTEIN APPC"/>
    <property type="match status" value="1"/>
</dbReference>
<gene>
    <name evidence="14" type="ORF">HAHE_03350</name>
</gene>
<accession>A0ABM7RFE5</accession>
<dbReference type="EMBL" id="AP024702">
    <property type="protein sequence ID" value="BCX46427.1"/>
    <property type="molecule type" value="Genomic_DNA"/>
</dbReference>
<evidence type="ECO:0000256" key="12">
    <source>
        <dbReference type="RuleBase" id="RU363032"/>
    </source>
</evidence>
<feature type="transmembrane region" description="Helical" evidence="12">
    <location>
        <begin position="184"/>
        <end position="206"/>
    </location>
</feature>
<feature type="transmembrane region" description="Helical" evidence="12">
    <location>
        <begin position="136"/>
        <end position="154"/>
    </location>
</feature>
<protein>
    <recommendedName>
        <fullName evidence="11">Oligopeptide transport system permease protein OppC</fullName>
    </recommendedName>
</protein>
<evidence type="ECO:0000256" key="5">
    <source>
        <dbReference type="ARBA" id="ARBA00022692"/>
    </source>
</evidence>
<evidence type="ECO:0000256" key="2">
    <source>
        <dbReference type="ARBA" id="ARBA00022448"/>
    </source>
</evidence>
<evidence type="ECO:0000256" key="1">
    <source>
        <dbReference type="ARBA" id="ARBA00004429"/>
    </source>
</evidence>
<organism evidence="14 15">
    <name type="scientific">Haloferula helveola</name>
    <dbReference type="NCBI Taxonomy" id="490095"/>
    <lineage>
        <taxon>Bacteria</taxon>
        <taxon>Pseudomonadati</taxon>
        <taxon>Verrucomicrobiota</taxon>
        <taxon>Verrucomicrobiia</taxon>
        <taxon>Verrucomicrobiales</taxon>
        <taxon>Verrucomicrobiaceae</taxon>
        <taxon>Haloferula</taxon>
    </lineage>
</organism>
<dbReference type="CDD" id="cd06261">
    <property type="entry name" value="TM_PBP2"/>
    <property type="match status" value="1"/>
</dbReference>
<sequence length="331" mass="36076">MATDYQKSLEDQIKGSSLWQDAWARLRRNRAAVVSAYVLATIVLCCIILPFITPIVQDPNLQELSNKNAGPSGEHWFGTDHLGRDIFSRVLYGGRISMLVGLVTTAVSVTIGVVWGAVAGFSGGRTDDIMMRTVDILYALPFLVIVILLGKVIAEHTSELTDNVVAFIAGEDAEMKRQLAVRTWVEPITTLVPLFIAIGALSWLNVSRIVRAQVQSIASQEFVEAAQSLGIPRFKILFKHILPNALGPIIVYTTLTIPGIMLFEATLSFLGLGVKPPNSSWGILIAEGADRMSANFPLLFFPSLFFAATLFALNFLGDGLRDALDPKSSKD</sequence>
<feature type="transmembrane region" description="Helical" evidence="12">
    <location>
        <begin position="249"/>
        <end position="274"/>
    </location>
</feature>
<evidence type="ECO:0000256" key="11">
    <source>
        <dbReference type="ARBA" id="ARBA00072251"/>
    </source>
</evidence>
<evidence type="ECO:0000256" key="3">
    <source>
        <dbReference type="ARBA" id="ARBA00022475"/>
    </source>
</evidence>
<keyword evidence="7" id="KW-0653">Protein transport</keyword>
<keyword evidence="2 12" id="KW-0813">Transport</keyword>
<evidence type="ECO:0000256" key="6">
    <source>
        <dbReference type="ARBA" id="ARBA00022856"/>
    </source>
</evidence>
<dbReference type="PROSITE" id="PS50928">
    <property type="entry name" value="ABC_TM1"/>
    <property type="match status" value="1"/>
</dbReference>
<comment type="subcellular location">
    <subcellularLocation>
        <location evidence="1">Cell inner membrane</location>
        <topology evidence="1">Multi-pass membrane protein</topology>
    </subcellularLocation>
    <subcellularLocation>
        <location evidence="12">Cell membrane</location>
        <topology evidence="12">Multi-pass membrane protein</topology>
    </subcellularLocation>
</comment>
<keyword evidence="9 12" id="KW-0472">Membrane</keyword>
<keyword evidence="15" id="KW-1185">Reference proteome</keyword>
<evidence type="ECO:0000256" key="4">
    <source>
        <dbReference type="ARBA" id="ARBA00022519"/>
    </source>
</evidence>
<evidence type="ECO:0000256" key="10">
    <source>
        <dbReference type="ARBA" id="ARBA00024202"/>
    </source>
</evidence>
<evidence type="ECO:0000256" key="9">
    <source>
        <dbReference type="ARBA" id="ARBA00023136"/>
    </source>
</evidence>
<dbReference type="RefSeq" id="WP_338688024.1">
    <property type="nucleotide sequence ID" value="NZ_AP024702.1"/>
</dbReference>
<dbReference type="InterPro" id="IPR035906">
    <property type="entry name" value="MetI-like_sf"/>
</dbReference>
<dbReference type="Pfam" id="PF12911">
    <property type="entry name" value="OppC_N"/>
    <property type="match status" value="1"/>
</dbReference>
<reference evidence="14 15" key="1">
    <citation type="submission" date="2021-06" db="EMBL/GenBank/DDBJ databases">
        <title>Complete genome of Haloferula helveola possessing various polysaccharide degrading enzymes.</title>
        <authorList>
            <person name="Takami H."/>
            <person name="Huang C."/>
            <person name="Hamasaki K."/>
        </authorList>
    </citation>
    <scope>NUCLEOTIDE SEQUENCE [LARGE SCALE GENOMIC DNA]</scope>
    <source>
        <strain evidence="14 15">CN-1</strain>
    </source>
</reference>
<name>A0ABM7RFE5_9BACT</name>
<feature type="transmembrane region" description="Helical" evidence="12">
    <location>
        <begin position="294"/>
        <end position="317"/>
    </location>
</feature>
<keyword evidence="4" id="KW-0997">Cell inner membrane</keyword>
<dbReference type="InterPro" id="IPR000515">
    <property type="entry name" value="MetI-like"/>
</dbReference>
<keyword evidence="5 12" id="KW-0812">Transmembrane</keyword>
<keyword evidence="8 12" id="KW-1133">Transmembrane helix</keyword>
<dbReference type="InterPro" id="IPR050366">
    <property type="entry name" value="BP-dependent_transpt_permease"/>
</dbReference>
<dbReference type="PANTHER" id="PTHR43386:SF2">
    <property type="entry name" value="OLIGOPEPTIDE TRANSPORT SYSTEM PERMEASE PROTEIN OPPC"/>
    <property type="match status" value="1"/>
</dbReference>
<feature type="transmembrane region" description="Helical" evidence="12">
    <location>
        <begin position="96"/>
        <end position="124"/>
    </location>
</feature>
<keyword evidence="3" id="KW-1003">Cell membrane</keyword>
<dbReference type="Pfam" id="PF00528">
    <property type="entry name" value="BPD_transp_1"/>
    <property type="match status" value="1"/>
</dbReference>
<evidence type="ECO:0000256" key="8">
    <source>
        <dbReference type="ARBA" id="ARBA00022989"/>
    </source>
</evidence>
<keyword evidence="6" id="KW-0571">Peptide transport</keyword>
<proteinExistence type="inferred from homology"/>
<dbReference type="Gene3D" id="1.10.3720.10">
    <property type="entry name" value="MetI-like"/>
    <property type="match status" value="1"/>
</dbReference>
<evidence type="ECO:0000256" key="7">
    <source>
        <dbReference type="ARBA" id="ARBA00022927"/>
    </source>
</evidence>
<comment type="similarity">
    <text evidence="10">Belongs to the binding-protein-dependent transport system permease family. OppBC subfamily.</text>
</comment>
<evidence type="ECO:0000259" key="13">
    <source>
        <dbReference type="PROSITE" id="PS50928"/>
    </source>
</evidence>
<evidence type="ECO:0000313" key="15">
    <source>
        <dbReference type="Proteomes" id="UP001374893"/>
    </source>
</evidence>
<evidence type="ECO:0000313" key="14">
    <source>
        <dbReference type="EMBL" id="BCX46427.1"/>
    </source>
</evidence>
<dbReference type="InterPro" id="IPR025966">
    <property type="entry name" value="OppC_N"/>
</dbReference>
<feature type="domain" description="ABC transmembrane type-1" evidence="13">
    <location>
        <begin position="94"/>
        <end position="317"/>
    </location>
</feature>
<dbReference type="SUPFAM" id="SSF161098">
    <property type="entry name" value="MetI-like"/>
    <property type="match status" value="1"/>
</dbReference>
<feature type="transmembrane region" description="Helical" evidence="12">
    <location>
        <begin position="31"/>
        <end position="52"/>
    </location>
</feature>
<dbReference type="Proteomes" id="UP001374893">
    <property type="component" value="Chromosome"/>
</dbReference>